<evidence type="ECO:0000313" key="1">
    <source>
        <dbReference type="EMBL" id="MCL6229259.1"/>
    </source>
</evidence>
<dbReference type="EMBL" id="JAMCOF010000001">
    <property type="protein sequence ID" value="MCL6229259.1"/>
    <property type="molecule type" value="Genomic_DNA"/>
</dbReference>
<keyword evidence="2" id="KW-1185">Reference proteome</keyword>
<evidence type="ECO:0000313" key="2">
    <source>
        <dbReference type="Proteomes" id="UP001523003"/>
    </source>
</evidence>
<proteinExistence type="predicted"/>
<name>A0ABT0P9E7_9HYPH</name>
<accession>A0ABT0P9E7</accession>
<protein>
    <submittedName>
        <fullName evidence="1">Uncharacterized protein</fullName>
    </submittedName>
</protein>
<reference evidence="1 2" key="1">
    <citation type="submission" date="2022-05" db="EMBL/GenBank/DDBJ databases">
        <title>Description of the Bartonella bilalgolemii sp. nov. Isolated from Apodemus uralensis (Pallas 1811).</title>
        <authorList>
            <person name="Zgheib R."/>
            <person name="Celebi B."/>
        </authorList>
    </citation>
    <scope>NUCLEOTIDE SEQUENCE [LARGE SCALE GENOMIC DNA]</scope>
    <source>
        <strain evidence="1 2">G70</strain>
    </source>
</reference>
<gene>
    <name evidence="1" type="ORF">M4Z11_01300</name>
</gene>
<dbReference type="RefSeq" id="WP_249674808.1">
    <property type="nucleotide sequence ID" value="NZ_JAMCOF010000001.1"/>
</dbReference>
<organism evidence="1 2">
    <name type="scientific">Bartonella bilalgolemii</name>
    <dbReference type="NCBI Taxonomy" id="2942911"/>
    <lineage>
        <taxon>Bacteria</taxon>
        <taxon>Pseudomonadati</taxon>
        <taxon>Pseudomonadota</taxon>
        <taxon>Alphaproteobacteria</taxon>
        <taxon>Hyphomicrobiales</taxon>
        <taxon>Bartonellaceae</taxon>
        <taxon>Bartonella</taxon>
    </lineage>
</organism>
<sequence length="97" mass="11011">MNPVIAVLLLVACTDDFNSCYSNNTMVKIYPTTQTCEQKIIPLIKKFTSYGEQIFAQCTNVPANKRQQEVTLIWSVTNKGNFFLKKQNTDDTVRTAL</sequence>
<comment type="caution">
    <text evidence="1">The sequence shown here is derived from an EMBL/GenBank/DDBJ whole genome shotgun (WGS) entry which is preliminary data.</text>
</comment>
<dbReference type="Proteomes" id="UP001523003">
    <property type="component" value="Unassembled WGS sequence"/>
</dbReference>